<dbReference type="Proteomes" id="UP000558488">
    <property type="component" value="Unassembled WGS sequence"/>
</dbReference>
<dbReference type="AlphaFoldDB" id="A0A7J7W311"/>
<keyword evidence="3" id="KW-1185">Reference proteome</keyword>
<evidence type="ECO:0000256" key="1">
    <source>
        <dbReference type="SAM" id="Phobius"/>
    </source>
</evidence>
<reference evidence="2 3" key="1">
    <citation type="journal article" date="2020" name="Nature">
        <title>Six reference-quality genomes reveal evolution of bat adaptations.</title>
        <authorList>
            <person name="Jebb D."/>
            <person name="Huang Z."/>
            <person name="Pippel M."/>
            <person name="Hughes G.M."/>
            <person name="Lavrichenko K."/>
            <person name="Devanna P."/>
            <person name="Winkler S."/>
            <person name="Jermiin L.S."/>
            <person name="Skirmuntt E.C."/>
            <person name="Katzourakis A."/>
            <person name="Burkitt-Gray L."/>
            <person name="Ray D.A."/>
            <person name="Sullivan K.A.M."/>
            <person name="Roscito J.G."/>
            <person name="Kirilenko B.M."/>
            <person name="Davalos L.M."/>
            <person name="Corthals A.P."/>
            <person name="Power M.L."/>
            <person name="Jones G."/>
            <person name="Ransome R.D."/>
            <person name="Dechmann D.K.N."/>
            <person name="Locatelli A.G."/>
            <person name="Puechmaille S.J."/>
            <person name="Fedrigo O."/>
            <person name="Jarvis E.D."/>
            <person name="Hiller M."/>
            <person name="Vernes S.C."/>
            <person name="Myers E.W."/>
            <person name="Teeling E.C."/>
        </authorList>
    </citation>
    <scope>NUCLEOTIDE SEQUENCE [LARGE SCALE GENOMIC DNA]</scope>
    <source>
        <strain evidence="2">MPipKuh1</strain>
        <tissue evidence="2">Flight muscle</tissue>
    </source>
</reference>
<keyword evidence="1" id="KW-0472">Membrane</keyword>
<evidence type="ECO:0000313" key="3">
    <source>
        <dbReference type="Proteomes" id="UP000558488"/>
    </source>
</evidence>
<feature type="transmembrane region" description="Helical" evidence="1">
    <location>
        <begin position="132"/>
        <end position="157"/>
    </location>
</feature>
<dbReference type="EMBL" id="JACAGB010000012">
    <property type="protein sequence ID" value="KAF6331857.1"/>
    <property type="molecule type" value="Genomic_DNA"/>
</dbReference>
<keyword evidence="1" id="KW-0812">Transmembrane</keyword>
<accession>A0A7J7W311</accession>
<name>A0A7J7W311_PIPKU</name>
<sequence length="164" mass="18542">MEARCWCERKEVYSGATGSGRLVDFRSQRPISPPSISKVISSPYLSPPPFYRDREGRAFFPYSFIFLAFDMLSVRTSPCCHLSQCGDSPALPPYRNTMMKEHIEKRIQSMTNRKLVLTISSMEGTWGAFNKWLLLLLLCLVSTSLSTGLTICFTFLAPNILPES</sequence>
<keyword evidence="1" id="KW-1133">Transmembrane helix</keyword>
<protein>
    <submittedName>
        <fullName evidence="2">Uncharacterized protein</fullName>
    </submittedName>
</protein>
<comment type="caution">
    <text evidence="2">The sequence shown here is derived from an EMBL/GenBank/DDBJ whole genome shotgun (WGS) entry which is preliminary data.</text>
</comment>
<proteinExistence type="predicted"/>
<evidence type="ECO:0000313" key="2">
    <source>
        <dbReference type="EMBL" id="KAF6331857.1"/>
    </source>
</evidence>
<organism evidence="2 3">
    <name type="scientific">Pipistrellus kuhlii</name>
    <name type="common">Kuhl's pipistrelle</name>
    <dbReference type="NCBI Taxonomy" id="59472"/>
    <lineage>
        <taxon>Eukaryota</taxon>
        <taxon>Metazoa</taxon>
        <taxon>Chordata</taxon>
        <taxon>Craniata</taxon>
        <taxon>Vertebrata</taxon>
        <taxon>Euteleostomi</taxon>
        <taxon>Mammalia</taxon>
        <taxon>Eutheria</taxon>
        <taxon>Laurasiatheria</taxon>
        <taxon>Chiroptera</taxon>
        <taxon>Yangochiroptera</taxon>
        <taxon>Vespertilionidae</taxon>
        <taxon>Pipistrellus</taxon>
    </lineage>
</organism>
<gene>
    <name evidence="2" type="ORF">mPipKuh1_008165</name>
</gene>